<reference evidence="1" key="1">
    <citation type="submission" date="2021-01" db="EMBL/GenBank/DDBJ databases">
        <title>Whole genome shotgun sequence of Sinosporangium siamense NBRC 109515.</title>
        <authorList>
            <person name="Komaki H."/>
            <person name="Tamura T."/>
        </authorList>
    </citation>
    <scope>NUCLEOTIDE SEQUENCE</scope>
    <source>
        <strain evidence="1">NBRC 109515</strain>
    </source>
</reference>
<gene>
    <name evidence="1" type="ORF">Ssi02_53200</name>
</gene>
<name>A0A919VEG3_9ACTN</name>
<dbReference type="RefSeq" id="WP_204030159.1">
    <property type="nucleotide sequence ID" value="NZ_BOOW01000032.1"/>
</dbReference>
<evidence type="ECO:0000313" key="2">
    <source>
        <dbReference type="Proteomes" id="UP000606172"/>
    </source>
</evidence>
<evidence type="ECO:0000313" key="1">
    <source>
        <dbReference type="EMBL" id="GII95089.1"/>
    </source>
</evidence>
<dbReference type="EMBL" id="BOOW01000032">
    <property type="protein sequence ID" value="GII95089.1"/>
    <property type="molecule type" value="Genomic_DNA"/>
</dbReference>
<organism evidence="1 2">
    <name type="scientific">Sinosporangium siamense</name>
    <dbReference type="NCBI Taxonomy" id="1367973"/>
    <lineage>
        <taxon>Bacteria</taxon>
        <taxon>Bacillati</taxon>
        <taxon>Actinomycetota</taxon>
        <taxon>Actinomycetes</taxon>
        <taxon>Streptosporangiales</taxon>
        <taxon>Streptosporangiaceae</taxon>
        <taxon>Sinosporangium</taxon>
    </lineage>
</organism>
<accession>A0A919VEG3</accession>
<dbReference type="Proteomes" id="UP000606172">
    <property type="component" value="Unassembled WGS sequence"/>
</dbReference>
<sequence length="112" mass="12085">MTTHAGAELKDVEQLDIPELPVREESVAPERLHWKRQLAAAFPLATATTRASPGTSLCATSAFDILPWLRDAFTSPAEGPEWAVAPLDFVPPAGPARSGRHPLSWCCGPFHS</sequence>
<dbReference type="AlphaFoldDB" id="A0A919VEG3"/>
<comment type="caution">
    <text evidence="1">The sequence shown here is derived from an EMBL/GenBank/DDBJ whole genome shotgun (WGS) entry which is preliminary data.</text>
</comment>
<keyword evidence="2" id="KW-1185">Reference proteome</keyword>
<proteinExistence type="predicted"/>
<protein>
    <submittedName>
        <fullName evidence="1">Uncharacterized protein</fullName>
    </submittedName>
</protein>